<dbReference type="AlphaFoldDB" id="A0A0F0I5J9"/>
<proteinExistence type="predicted"/>
<dbReference type="Proteomes" id="UP000033540">
    <property type="component" value="Unassembled WGS sequence"/>
</dbReference>
<keyword evidence="1" id="KW-0732">Signal</keyword>
<evidence type="ECO:0000313" key="3">
    <source>
        <dbReference type="Proteomes" id="UP000033540"/>
    </source>
</evidence>
<gene>
    <name evidence="2" type="ORF">P875_00034101</name>
</gene>
<protein>
    <recommendedName>
        <fullName evidence="4">Secreted protein</fullName>
    </recommendedName>
</protein>
<comment type="caution">
    <text evidence="2">The sequence shown here is derived from an EMBL/GenBank/DDBJ whole genome shotgun (WGS) entry which is preliminary data.</text>
</comment>
<evidence type="ECO:0000313" key="2">
    <source>
        <dbReference type="EMBL" id="KJK63005.1"/>
    </source>
</evidence>
<dbReference type="EMBL" id="JZEE01000586">
    <property type="protein sequence ID" value="KJK63005.1"/>
    <property type="molecule type" value="Genomic_DNA"/>
</dbReference>
<name>A0A0F0I5J9_ASPPU</name>
<reference evidence="2 3" key="1">
    <citation type="submission" date="2015-02" db="EMBL/GenBank/DDBJ databases">
        <title>Draft genome sequence of Aspergillus parasiticus SU-1.</title>
        <authorList>
            <person name="Yu J."/>
            <person name="Fedorova N."/>
            <person name="Yin Y."/>
            <person name="Losada L."/>
            <person name="Zafar N."/>
            <person name="Taujale R."/>
            <person name="Ehrlich K.C."/>
            <person name="Bhatnagar D."/>
            <person name="Cleveland T.E."/>
            <person name="Bennett J.W."/>
            <person name="Nierman W.C."/>
        </authorList>
    </citation>
    <scope>NUCLEOTIDE SEQUENCE [LARGE SCALE GENOMIC DNA]</scope>
    <source>
        <strain evidence="3">ATCC 56775 / NRRL 5862 / SRRC 143 / SU-1</strain>
    </source>
</reference>
<evidence type="ECO:0000256" key="1">
    <source>
        <dbReference type="SAM" id="SignalP"/>
    </source>
</evidence>
<feature type="chain" id="PRO_5002443109" description="Secreted protein" evidence="1">
    <location>
        <begin position="23"/>
        <end position="75"/>
    </location>
</feature>
<feature type="signal peptide" evidence="1">
    <location>
        <begin position="1"/>
        <end position="22"/>
    </location>
</feature>
<organism evidence="2 3">
    <name type="scientific">Aspergillus parasiticus (strain ATCC 56775 / NRRL 5862 / SRRC 143 / SU-1)</name>
    <dbReference type="NCBI Taxonomy" id="1403190"/>
    <lineage>
        <taxon>Eukaryota</taxon>
        <taxon>Fungi</taxon>
        <taxon>Dikarya</taxon>
        <taxon>Ascomycota</taxon>
        <taxon>Pezizomycotina</taxon>
        <taxon>Eurotiomycetes</taxon>
        <taxon>Eurotiomycetidae</taxon>
        <taxon>Eurotiales</taxon>
        <taxon>Aspergillaceae</taxon>
        <taxon>Aspergillus</taxon>
        <taxon>Aspergillus subgen. Circumdati</taxon>
    </lineage>
</organism>
<sequence>MSFNHMVIHVILLVGHASVVQETQKQRQRRCSNRHGSEIHDTAAYNTFLSQTDKLCSSLLTRQHRNRGRTIAIEN</sequence>
<accession>A0A0F0I5J9</accession>
<evidence type="ECO:0008006" key="4">
    <source>
        <dbReference type="Google" id="ProtNLM"/>
    </source>
</evidence>